<dbReference type="Proteomes" id="UP000193944">
    <property type="component" value="Unassembled WGS sequence"/>
</dbReference>
<comment type="caution">
    <text evidence="1">Lacks conserved residue(s) required for the propagation of feature annotation.</text>
</comment>
<keyword evidence="1" id="KW-1015">Disulfide bond</keyword>
<keyword evidence="2" id="KW-0732">Signal</keyword>
<proteinExistence type="predicted"/>
<dbReference type="InterPro" id="IPR001002">
    <property type="entry name" value="Chitin-bd_1"/>
</dbReference>
<dbReference type="AlphaFoldDB" id="A0A1Y1XED5"/>
<organism evidence="4 5">
    <name type="scientific">Anaeromyces robustus</name>
    <dbReference type="NCBI Taxonomy" id="1754192"/>
    <lineage>
        <taxon>Eukaryota</taxon>
        <taxon>Fungi</taxon>
        <taxon>Fungi incertae sedis</taxon>
        <taxon>Chytridiomycota</taxon>
        <taxon>Chytridiomycota incertae sedis</taxon>
        <taxon>Neocallimastigomycetes</taxon>
        <taxon>Neocallimastigales</taxon>
        <taxon>Neocallimastigaceae</taxon>
        <taxon>Anaeromyces</taxon>
    </lineage>
</organism>
<gene>
    <name evidence="4" type="ORF">BCR32DRAFT_266533</name>
</gene>
<keyword evidence="1" id="KW-0147">Chitin-binding</keyword>
<dbReference type="OrthoDB" id="1193027at2759"/>
<evidence type="ECO:0000313" key="5">
    <source>
        <dbReference type="Proteomes" id="UP000193944"/>
    </source>
</evidence>
<feature type="signal peptide" evidence="2">
    <location>
        <begin position="1"/>
        <end position="25"/>
    </location>
</feature>
<evidence type="ECO:0000259" key="3">
    <source>
        <dbReference type="PROSITE" id="PS50941"/>
    </source>
</evidence>
<protein>
    <recommendedName>
        <fullName evidence="3">Chitin-binding type-1 domain-containing protein</fullName>
    </recommendedName>
</protein>
<dbReference type="GO" id="GO:0008061">
    <property type="term" value="F:chitin binding"/>
    <property type="evidence" value="ECO:0007669"/>
    <property type="project" value="UniProtKB-UniRule"/>
</dbReference>
<name>A0A1Y1XED5_9FUNG</name>
<sequence>MNNSLMTSFKKIIILLCASTIFVSAESNSLDNCKDNFSSFEKYVLKDNDAYTHEELESFCNVFNTKKSERFYDNPIESVCYNYFLRNNYNESDFDYKQLQESGALNEYELLSSLDVKRSLGKLLCFEHNEASIFKRLCPFFYNLINNGFTNIYNESYLNDIKEKICRNKDCLNNVTPFYESLLSSYKNKYYVRYDFRIISKKEAEIVQNFINYLKSDECVNYKSDRFSGYNEKCGPNYGMCNYSSIYNCCSKEGRCGQGEDYCERRNGCNMDYGICISSEYYCGPKNSYKEVEKKQSVFIKVNDDITNNCGPGIGRCGFFRCCNKDGYCVMEDSSDDSQCQIKNGCQANYAMLKYIKPSKIIMSRKKCISGIGDNDYPYSQQNLRLQSCDRHDMKQIWELISDLSSILN</sequence>
<evidence type="ECO:0000256" key="2">
    <source>
        <dbReference type="SAM" id="SignalP"/>
    </source>
</evidence>
<feature type="chain" id="PRO_5012169166" description="Chitin-binding type-1 domain-containing protein" evidence="2">
    <location>
        <begin position="26"/>
        <end position="409"/>
    </location>
</feature>
<reference evidence="4 5" key="2">
    <citation type="submission" date="2016-08" db="EMBL/GenBank/DDBJ databases">
        <title>Pervasive Adenine N6-methylation of Active Genes in Fungi.</title>
        <authorList>
            <consortium name="DOE Joint Genome Institute"/>
            <person name="Mondo S.J."/>
            <person name="Dannebaum R.O."/>
            <person name="Kuo R.C."/>
            <person name="Labutti K."/>
            <person name="Haridas S."/>
            <person name="Kuo A."/>
            <person name="Salamov A."/>
            <person name="Ahrendt S.R."/>
            <person name="Lipzen A."/>
            <person name="Sullivan W."/>
            <person name="Andreopoulos W.B."/>
            <person name="Clum A."/>
            <person name="Lindquist E."/>
            <person name="Daum C."/>
            <person name="Ramamoorthy G.K."/>
            <person name="Gryganskyi A."/>
            <person name="Culley D."/>
            <person name="Magnuson J.K."/>
            <person name="James T.Y."/>
            <person name="O'Malley M.A."/>
            <person name="Stajich J.E."/>
            <person name="Spatafora J.W."/>
            <person name="Visel A."/>
            <person name="Grigoriev I.V."/>
        </authorList>
    </citation>
    <scope>NUCLEOTIDE SEQUENCE [LARGE SCALE GENOMIC DNA]</scope>
    <source>
        <strain evidence="4 5">S4</strain>
    </source>
</reference>
<dbReference type="EMBL" id="MCFG01000058">
    <property type="protein sequence ID" value="ORX84128.1"/>
    <property type="molecule type" value="Genomic_DNA"/>
</dbReference>
<evidence type="ECO:0000313" key="4">
    <source>
        <dbReference type="EMBL" id="ORX84128.1"/>
    </source>
</evidence>
<reference evidence="4 5" key="1">
    <citation type="submission" date="2016-08" db="EMBL/GenBank/DDBJ databases">
        <title>A Parts List for Fungal Cellulosomes Revealed by Comparative Genomics.</title>
        <authorList>
            <consortium name="DOE Joint Genome Institute"/>
            <person name="Haitjema C.H."/>
            <person name="Gilmore S.P."/>
            <person name="Henske J.K."/>
            <person name="Solomon K.V."/>
            <person name="De Groot R."/>
            <person name="Kuo A."/>
            <person name="Mondo S.J."/>
            <person name="Salamov A.A."/>
            <person name="Labutti K."/>
            <person name="Zhao Z."/>
            <person name="Chiniquy J."/>
            <person name="Barry K."/>
            <person name="Brewer H.M."/>
            <person name="Purvine S.O."/>
            <person name="Wright A.T."/>
            <person name="Boxma B."/>
            <person name="Van Alen T."/>
            <person name="Hackstein J.H."/>
            <person name="Baker S.E."/>
            <person name="Grigoriev I.V."/>
            <person name="O'Malley M.A."/>
        </authorList>
    </citation>
    <scope>NUCLEOTIDE SEQUENCE [LARGE SCALE GENOMIC DNA]</scope>
    <source>
        <strain evidence="4 5">S4</strain>
    </source>
</reference>
<accession>A0A1Y1XED5</accession>
<feature type="domain" description="Chitin-binding type-1" evidence="3">
    <location>
        <begin position="231"/>
        <end position="278"/>
    </location>
</feature>
<comment type="caution">
    <text evidence="4">The sequence shown here is derived from an EMBL/GenBank/DDBJ whole genome shotgun (WGS) entry which is preliminary data.</text>
</comment>
<keyword evidence="5" id="KW-1185">Reference proteome</keyword>
<feature type="disulfide bond" evidence="1">
    <location>
        <begin position="249"/>
        <end position="263"/>
    </location>
</feature>
<dbReference type="PROSITE" id="PS50941">
    <property type="entry name" value="CHIT_BIND_I_2"/>
    <property type="match status" value="1"/>
</dbReference>
<evidence type="ECO:0000256" key="1">
    <source>
        <dbReference type="PROSITE-ProRule" id="PRU00261"/>
    </source>
</evidence>